<dbReference type="AlphaFoldDB" id="A0A931NBU3"/>
<dbReference type="PANTHER" id="PTHR30008">
    <property type="entry name" value="EXODEOXYRIBONUCLEASE 7 LARGE SUBUNIT"/>
    <property type="match status" value="1"/>
</dbReference>
<dbReference type="Proteomes" id="UP000620139">
    <property type="component" value="Unassembled WGS sequence"/>
</dbReference>
<dbReference type="GO" id="GO:0006308">
    <property type="term" value="P:DNA catabolic process"/>
    <property type="evidence" value="ECO:0007669"/>
    <property type="project" value="InterPro"/>
</dbReference>
<organism evidence="8 9">
    <name type="scientific">Inhella gelatinilytica</name>
    <dbReference type="NCBI Taxonomy" id="2795030"/>
    <lineage>
        <taxon>Bacteria</taxon>
        <taxon>Pseudomonadati</taxon>
        <taxon>Pseudomonadota</taxon>
        <taxon>Betaproteobacteria</taxon>
        <taxon>Burkholderiales</taxon>
        <taxon>Sphaerotilaceae</taxon>
        <taxon>Inhella</taxon>
    </lineage>
</organism>
<reference evidence="8" key="1">
    <citation type="submission" date="2020-12" db="EMBL/GenBank/DDBJ databases">
        <title>The genome sequence of Inhella sp. 4Y17.</title>
        <authorList>
            <person name="Liu Y."/>
        </authorList>
    </citation>
    <scope>NUCLEOTIDE SEQUENCE</scope>
    <source>
        <strain evidence="8">4Y10</strain>
    </source>
</reference>
<dbReference type="PANTHER" id="PTHR30008:SF0">
    <property type="entry name" value="EXODEOXYRIBONUCLEASE 7 LARGE SUBUNIT"/>
    <property type="match status" value="1"/>
</dbReference>
<name>A0A931NBU3_9BURK</name>
<dbReference type="GO" id="GO:0003676">
    <property type="term" value="F:nucleic acid binding"/>
    <property type="evidence" value="ECO:0007669"/>
    <property type="project" value="InterPro"/>
</dbReference>
<keyword evidence="1" id="KW-0963">Cytoplasm</keyword>
<feature type="domain" description="DUF5710" evidence="7">
    <location>
        <begin position="3"/>
        <end position="45"/>
    </location>
</feature>
<dbReference type="Pfam" id="PF13742">
    <property type="entry name" value="tRNA_anti_2"/>
    <property type="match status" value="1"/>
</dbReference>
<dbReference type="Pfam" id="PF02601">
    <property type="entry name" value="Exonuc_VII_L"/>
    <property type="match status" value="1"/>
</dbReference>
<evidence type="ECO:0000256" key="2">
    <source>
        <dbReference type="ARBA" id="ARBA00022722"/>
    </source>
</evidence>
<dbReference type="GO" id="GO:0008855">
    <property type="term" value="F:exodeoxyribonuclease VII activity"/>
    <property type="evidence" value="ECO:0007669"/>
    <property type="project" value="InterPro"/>
</dbReference>
<dbReference type="InterPro" id="IPR003753">
    <property type="entry name" value="Exonuc_VII_L"/>
</dbReference>
<keyword evidence="2" id="KW-0540">Nuclease</keyword>
<evidence type="ECO:0000256" key="4">
    <source>
        <dbReference type="ARBA" id="ARBA00022839"/>
    </source>
</evidence>
<evidence type="ECO:0000313" key="8">
    <source>
        <dbReference type="EMBL" id="MBH9553953.1"/>
    </source>
</evidence>
<evidence type="ECO:0000256" key="3">
    <source>
        <dbReference type="ARBA" id="ARBA00022801"/>
    </source>
</evidence>
<evidence type="ECO:0000259" key="5">
    <source>
        <dbReference type="Pfam" id="PF02601"/>
    </source>
</evidence>
<gene>
    <name evidence="8" type="ORF">I7X43_13985</name>
</gene>
<feature type="domain" description="OB-fold nucleic acid binding" evidence="6">
    <location>
        <begin position="83"/>
        <end position="188"/>
    </location>
</feature>
<dbReference type="InterPro" id="IPR025824">
    <property type="entry name" value="OB-fold_nuc-bd_dom"/>
</dbReference>
<keyword evidence="3" id="KW-0378">Hydrolase</keyword>
<comment type="caution">
    <text evidence="8">The sequence shown here is derived from an EMBL/GenBank/DDBJ whole genome shotgun (WGS) entry which is preliminary data.</text>
</comment>
<dbReference type="InterPro" id="IPR020579">
    <property type="entry name" value="Exonuc_VII_lsu_C"/>
</dbReference>
<dbReference type="EMBL" id="JAEDAL010000008">
    <property type="protein sequence ID" value="MBH9553953.1"/>
    <property type="molecule type" value="Genomic_DNA"/>
</dbReference>
<dbReference type="InterPro" id="IPR043764">
    <property type="entry name" value="DUF5710"/>
</dbReference>
<evidence type="ECO:0000313" key="9">
    <source>
        <dbReference type="Proteomes" id="UP000620139"/>
    </source>
</evidence>
<evidence type="ECO:0000259" key="6">
    <source>
        <dbReference type="Pfam" id="PF13742"/>
    </source>
</evidence>
<protein>
    <submittedName>
        <fullName evidence="8">Exodeoxyribonuclease VII large subunit</fullName>
    </submittedName>
</protein>
<accession>A0A931NBU3</accession>
<proteinExistence type="predicted"/>
<evidence type="ECO:0000256" key="1">
    <source>
        <dbReference type="ARBA" id="ARBA00022490"/>
    </source>
</evidence>
<dbReference type="GO" id="GO:0009318">
    <property type="term" value="C:exodeoxyribonuclease VII complex"/>
    <property type="evidence" value="ECO:0007669"/>
    <property type="project" value="InterPro"/>
</dbReference>
<keyword evidence="9" id="KW-1185">Reference proteome</keyword>
<evidence type="ECO:0000259" key="7">
    <source>
        <dbReference type="Pfam" id="PF18974"/>
    </source>
</evidence>
<feature type="domain" description="Exonuclease VII large subunit C-terminal" evidence="5">
    <location>
        <begin position="212"/>
        <end position="576"/>
    </location>
</feature>
<dbReference type="RefSeq" id="WP_198101574.1">
    <property type="nucleotide sequence ID" value="NZ_JAEDAL010000008.1"/>
</dbReference>
<keyword evidence="4" id="KW-0269">Exonuclease</keyword>
<dbReference type="Pfam" id="PF18974">
    <property type="entry name" value="DUF5710"/>
    <property type="match status" value="1"/>
</dbReference>
<sequence>MTKTYLTTEYKDREQVKNLGARWDPEARRWFVPPGRDVALFTQWLAGGAAQAKSDVTLTVPSTFVLADRHGGVISNAGRSAISLSRLLGGVAEAVAQAYRAGVWTTVDVVKADLRKGVVYLEVAERDAVGSPRAQARALIWGDTAQKIVPAFERATGAVLGPGIKLMVRARPQVHPLYGLSLVIDEIDPDYTVGDLEARKREIRARLQSDGLFEANRRLPSPWDFNRVLVVAPEGAAGLGDFQAEAQRLERAGICEFTYIHSRFQGEGAAAEIRQVLLRRLHDWTAERRPPLDAIVIIRGGGAVNDLAWLNDYDLARCVCELKVPVLTGIGHERDSTILDEVANRCFDTPSKVILGIEAVIRQRAGSAEALWHAIEDQARRVLDAARQNVERAGAVVRTGARREVMTANRQTDEFLSAVRLGGLYAVRAASDITRGGLFLVRQHASKQVTEARMALPVLDAEIRSGVRQSMRLASEQADQAWAVITDRTEVQVRRAEDGANQAMVAVGAGSRRWIADASSNATALFREITGQGPQKTLGRGFALVRSPGGAVISSATGAPLGVRIEIEFHDGRMRARTEAFKEETPK</sequence>